<sequence length="182" mass="19489">MDALSSPLLRAHAASPAECPITDAEVATLVALARARGARTLAIGSGRPPLALAAARTVAGAWESAGGDIALKLTWPETAASWLRQATRFAAAPADLWIMLGPPLGWAQMTRRLLWSTTWSPARTLLAGAVSDDRTLDLVRRHNLPGIAGTTRDGTPWHLDAQDHIVPHAKEHTQPHMTNRAR</sequence>
<reference evidence="2" key="1">
    <citation type="journal article" date="2019" name="Int. J. Syst. Evol. Microbiol.">
        <title>The Global Catalogue of Microorganisms (GCM) 10K type strain sequencing project: providing services to taxonomists for standard genome sequencing and annotation.</title>
        <authorList>
            <consortium name="The Broad Institute Genomics Platform"/>
            <consortium name="The Broad Institute Genome Sequencing Center for Infectious Disease"/>
            <person name="Wu L."/>
            <person name="Ma J."/>
        </authorList>
    </citation>
    <scope>NUCLEOTIDE SEQUENCE [LARGE SCALE GENOMIC DNA]</scope>
    <source>
        <strain evidence="2">KLKA75</strain>
    </source>
</reference>
<protein>
    <submittedName>
        <fullName evidence="1">Uncharacterized protein</fullName>
    </submittedName>
</protein>
<dbReference type="RefSeq" id="WP_378252355.1">
    <property type="nucleotide sequence ID" value="NZ_JBHSIT010000001.1"/>
</dbReference>
<gene>
    <name evidence="1" type="ORF">ACFPCY_05055</name>
</gene>
<dbReference type="EMBL" id="JBHSIT010000001">
    <property type="protein sequence ID" value="MFC4906675.1"/>
    <property type="molecule type" value="Genomic_DNA"/>
</dbReference>
<keyword evidence="2" id="KW-1185">Reference proteome</keyword>
<name>A0ABV9TTR4_9ACTN</name>
<dbReference type="InterPro" id="IPR028082">
    <property type="entry name" value="Peripla_BP_I"/>
</dbReference>
<evidence type="ECO:0000313" key="2">
    <source>
        <dbReference type="Proteomes" id="UP001595872"/>
    </source>
</evidence>
<accession>A0ABV9TTR4</accession>
<evidence type="ECO:0000313" key="1">
    <source>
        <dbReference type="EMBL" id="MFC4906675.1"/>
    </source>
</evidence>
<dbReference type="Proteomes" id="UP001595872">
    <property type="component" value="Unassembled WGS sequence"/>
</dbReference>
<comment type="caution">
    <text evidence="1">The sequence shown here is derived from an EMBL/GenBank/DDBJ whole genome shotgun (WGS) entry which is preliminary data.</text>
</comment>
<dbReference type="SUPFAM" id="SSF53822">
    <property type="entry name" value="Periplasmic binding protein-like I"/>
    <property type="match status" value="1"/>
</dbReference>
<proteinExistence type="predicted"/>
<organism evidence="1 2">
    <name type="scientific">Actinomadura gamaensis</name>
    <dbReference type="NCBI Taxonomy" id="1763541"/>
    <lineage>
        <taxon>Bacteria</taxon>
        <taxon>Bacillati</taxon>
        <taxon>Actinomycetota</taxon>
        <taxon>Actinomycetes</taxon>
        <taxon>Streptosporangiales</taxon>
        <taxon>Thermomonosporaceae</taxon>
        <taxon>Actinomadura</taxon>
    </lineage>
</organism>